<reference evidence="2" key="2">
    <citation type="submission" date="2024-10" db="UniProtKB">
        <authorList>
            <consortium name="EnsemblProtists"/>
        </authorList>
    </citation>
    <scope>IDENTIFICATION</scope>
</reference>
<dbReference type="GeneID" id="17250276"/>
<keyword evidence="3" id="KW-1185">Reference proteome</keyword>
<sequence length="166" mass="17823">MVALAALAALASAALLPSTALYGSPPRRPPMRVCMRQEPPAAPTGFQIAGVDVAAAGVIPFMRRRDGVYYLMQSHENGTRAGLLSDFGGKREEDDVDAYYTAARELAEETGSVFGSAEALASRLRRESPARVLKRSGRYVTFLLEVPFVHEAHARASPPRGRGHSG</sequence>
<name>A0A0D3HYG6_EMIH1</name>
<dbReference type="Pfam" id="PF00293">
    <property type="entry name" value="NUDIX"/>
    <property type="match status" value="1"/>
</dbReference>
<dbReference type="RefSeq" id="XP_005756480.1">
    <property type="nucleotide sequence ID" value="XM_005756423.1"/>
</dbReference>
<feature type="domain" description="Nudix hydrolase" evidence="1">
    <location>
        <begin position="54"/>
        <end position="146"/>
    </location>
</feature>
<dbReference type="AlphaFoldDB" id="A0A0D3HYG6"/>
<dbReference type="Proteomes" id="UP000013827">
    <property type="component" value="Unassembled WGS sequence"/>
</dbReference>
<dbReference type="InterPro" id="IPR000086">
    <property type="entry name" value="NUDIX_hydrolase_dom"/>
</dbReference>
<protein>
    <recommendedName>
        <fullName evidence="1">Nudix hydrolase domain-containing protein</fullName>
    </recommendedName>
</protein>
<evidence type="ECO:0000313" key="2">
    <source>
        <dbReference type="EnsemblProtists" id="EOD04051"/>
    </source>
</evidence>
<dbReference type="SUPFAM" id="SSF55811">
    <property type="entry name" value="Nudix"/>
    <property type="match status" value="1"/>
</dbReference>
<reference evidence="3" key="1">
    <citation type="journal article" date="2013" name="Nature">
        <title>Pan genome of the phytoplankton Emiliania underpins its global distribution.</title>
        <authorList>
            <person name="Read B.A."/>
            <person name="Kegel J."/>
            <person name="Klute M.J."/>
            <person name="Kuo A."/>
            <person name="Lefebvre S.C."/>
            <person name="Maumus F."/>
            <person name="Mayer C."/>
            <person name="Miller J."/>
            <person name="Monier A."/>
            <person name="Salamov A."/>
            <person name="Young J."/>
            <person name="Aguilar M."/>
            <person name="Claverie J.M."/>
            <person name="Frickenhaus S."/>
            <person name="Gonzalez K."/>
            <person name="Herman E.K."/>
            <person name="Lin Y.C."/>
            <person name="Napier J."/>
            <person name="Ogata H."/>
            <person name="Sarno A.F."/>
            <person name="Shmutz J."/>
            <person name="Schroeder D."/>
            <person name="de Vargas C."/>
            <person name="Verret F."/>
            <person name="von Dassow P."/>
            <person name="Valentin K."/>
            <person name="Van de Peer Y."/>
            <person name="Wheeler G."/>
            <person name="Dacks J.B."/>
            <person name="Delwiche C.F."/>
            <person name="Dyhrman S.T."/>
            <person name="Glockner G."/>
            <person name="John U."/>
            <person name="Richards T."/>
            <person name="Worden A.Z."/>
            <person name="Zhang X."/>
            <person name="Grigoriev I.V."/>
            <person name="Allen A.E."/>
            <person name="Bidle K."/>
            <person name="Borodovsky M."/>
            <person name="Bowler C."/>
            <person name="Brownlee C."/>
            <person name="Cock J.M."/>
            <person name="Elias M."/>
            <person name="Gladyshev V.N."/>
            <person name="Groth M."/>
            <person name="Guda C."/>
            <person name="Hadaegh A."/>
            <person name="Iglesias-Rodriguez M.D."/>
            <person name="Jenkins J."/>
            <person name="Jones B.M."/>
            <person name="Lawson T."/>
            <person name="Leese F."/>
            <person name="Lindquist E."/>
            <person name="Lobanov A."/>
            <person name="Lomsadze A."/>
            <person name="Malik S.B."/>
            <person name="Marsh M.E."/>
            <person name="Mackinder L."/>
            <person name="Mock T."/>
            <person name="Mueller-Roeber B."/>
            <person name="Pagarete A."/>
            <person name="Parker M."/>
            <person name="Probert I."/>
            <person name="Quesneville H."/>
            <person name="Raines C."/>
            <person name="Rensing S.A."/>
            <person name="Riano-Pachon D.M."/>
            <person name="Richier S."/>
            <person name="Rokitta S."/>
            <person name="Shiraiwa Y."/>
            <person name="Soanes D.M."/>
            <person name="van der Giezen M."/>
            <person name="Wahlund T.M."/>
            <person name="Williams B."/>
            <person name="Wilson W."/>
            <person name="Wolfe G."/>
            <person name="Wurch L.L."/>
        </authorList>
    </citation>
    <scope>NUCLEOTIDE SEQUENCE</scope>
</reference>
<dbReference type="PaxDb" id="2903-EOD04051"/>
<dbReference type="Gene3D" id="3.90.79.10">
    <property type="entry name" value="Nucleoside Triphosphate Pyrophosphohydrolase"/>
    <property type="match status" value="1"/>
</dbReference>
<accession>A0A0D3HYG6</accession>
<dbReference type="HOGENOM" id="CLU_1605788_0_0_1"/>
<dbReference type="InterPro" id="IPR015797">
    <property type="entry name" value="NUDIX_hydrolase-like_dom_sf"/>
</dbReference>
<proteinExistence type="predicted"/>
<dbReference type="EnsemblProtists" id="EOD04051">
    <property type="protein sequence ID" value="EOD04051"/>
    <property type="gene ID" value="EMIHUDRAFT_360439"/>
</dbReference>
<organism evidence="2 3">
    <name type="scientific">Emiliania huxleyi (strain CCMP1516)</name>
    <dbReference type="NCBI Taxonomy" id="280463"/>
    <lineage>
        <taxon>Eukaryota</taxon>
        <taxon>Haptista</taxon>
        <taxon>Haptophyta</taxon>
        <taxon>Prymnesiophyceae</taxon>
        <taxon>Isochrysidales</taxon>
        <taxon>Noelaerhabdaceae</taxon>
        <taxon>Emiliania</taxon>
    </lineage>
</organism>
<evidence type="ECO:0000313" key="3">
    <source>
        <dbReference type="Proteomes" id="UP000013827"/>
    </source>
</evidence>
<dbReference type="KEGG" id="ehx:EMIHUDRAFT_360439"/>
<evidence type="ECO:0000259" key="1">
    <source>
        <dbReference type="Pfam" id="PF00293"/>
    </source>
</evidence>